<dbReference type="Pfam" id="PF15965">
    <property type="entry name" value="zf-TRAF_2"/>
    <property type="match status" value="1"/>
</dbReference>
<dbReference type="InterPro" id="IPR013083">
    <property type="entry name" value="Znf_RING/FYVE/PHD"/>
</dbReference>
<accession>A0AAV1FS76</accession>
<feature type="domain" description="TRAF-type" evidence="7">
    <location>
        <begin position="58"/>
        <end position="100"/>
    </location>
</feature>
<evidence type="ECO:0000256" key="1">
    <source>
        <dbReference type="ARBA" id="ARBA00022723"/>
    </source>
</evidence>
<name>A0AAV1FS76_XYRNO</name>
<dbReference type="PANTHER" id="PTHR15933:SF21">
    <property type="entry name" value="F-BOX ONLY PROTEIN 40"/>
    <property type="match status" value="1"/>
</dbReference>
<dbReference type="InterPro" id="IPR001293">
    <property type="entry name" value="Znf_TRAF"/>
</dbReference>
<keyword evidence="1 5" id="KW-0479">Metal-binding</keyword>
<dbReference type="InterPro" id="IPR036047">
    <property type="entry name" value="F-box-like_dom_sf"/>
</dbReference>
<feature type="domain" description="F-box" evidence="8">
    <location>
        <begin position="570"/>
        <end position="624"/>
    </location>
</feature>
<dbReference type="GO" id="GO:0061630">
    <property type="term" value="F:ubiquitin protein ligase activity"/>
    <property type="evidence" value="ECO:0007669"/>
    <property type="project" value="InterPro"/>
</dbReference>
<evidence type="ECO:0000256" key="3">
    <source>
        <dbReference type="ARBA" id="ARBA00022786"/>
    </source>
</evidence>
<dbReference type="InterPro" id="IPR031890">
    <property type="entry name" value="Fbxo30/Fbxo40"/>
</dbReference>
<dbReference type="Proteomes" id="UP001178508">
    <property type="component" value="Chromosome 9"/>
</dbReference>
<dbReference type="EMBL" id="OY660872">
    <property type="protein sequence ID" value="CAJ1063754.1"/>
    <property type="molecule type" value="Genomic_DNA"/>
</dbReference>
<dbReference type="GO" id="GO:0005737">
    <property type="term" value="C:cytoplasm"/>
    <property type="evidence" value="ECO:0007669"/>
    <property type="project" value="TreeGrafter"/>
</dbReference>
<dbReference type="GO" id="GO:0008270">
    <property type="term" value="F:zinc ion binding"/>
    <property type="evidence" value="ECO:0007669"/>
    <property type="project" value="UniProtKB-KW"/>
</dbReference>
<evidence type="ECO:0000256" key="4">
    <source>
        <dbReference type="ARBA" id="ARBA00022833"/>
    </source>
</evidence>
<feature type="region of interest" description="Disordered" evidence="6">
    <location>
        <begin position="680"/>
        <end position="707"/>
    </location>
</feature>
<dbReference type="Gene3D" id="1.20.1280.50">
    <property type="match status" value="1"/>
</dbReference>
<dbReference type="SUPFAM" id="SSF81383">
    <property type="entry name" value="F-box domain"/>
    <property type="match status" value="1"/>
</dbReference>
<evidence type="ECO:0000313" key="10">
    <source>
        <dbReference type="Proteomes" id="UP001178508"/>
    </source>
</evidence>
<protein>
    <submittedName>
        <fullName evidence="9">F-box only protein 40-like</fullName>
    </submittedName>
</protein>
<dbReference type="Pfam" id="PF15966">
    <property type="entry name" value="F-box_4"/>
    <property type="match status" value="1"/>
</dbReference>
<dbReference type="Gene3D" id="3.30.40.10">
    <property type="entry name" value="Zinc/RING finger domain, C3HC4 (zinc finger)"/>
    <property type="match status" value="1"/>
</dbReference>
<feature type="compositionally biased region" description="Basic and acidic residues" evidence="6">
    <location>
        <begin position="237"/>
        <end position="251"/>
    </location>
</feature>
<gene>
    <name evidence="9" type="ORF">XNOV1_A027465</name>
</gene>
<dbReference type="InterPro" id="IPR043013">
    <property type="entry name" value="Znf_TRAF_N"/>
</dbReference>
<feature type="compositionally biased region" description="Basic and acidic residues" evidence="6">
    <location>
        <begin position="685"/>
        <end position="695"/>
    </location>
</feature>
<dbReference type="InterPro" id="IPR001810">
    <property type="entry name" value="F-box_dom"/>
</dbReference>
<keyword evidence="3" id="KW-0833">Ubl conjugation pathway</keyword>
<sequence>MSYQSRRSRASREQQHVHCDSCYNRRCRARVQASVCCAVTPCRLHCGALFHQCKEEEHLLLCPNVRVPCLNAGYGCQLHMPRSSRAAHLQVCSASVVCCSMEWLRWPTDETNPHNNIVLKENAMKEREEKGEALDLAMALVDQSDLYDRLKMKPLYPELMEEEEEEIMEDEEDKKAEEALVADTNNNEESAAAGESEKRVVEYTVSPPFTLNLKNYNLCEMMFGMEKGACTVAQAEHNDPKQNPQNDERAKAQKQQGGASQKTCADQKDGKTPDANCPPPDTSKTGHAPWQEGVLDRLGRDLTPQEYNMYVVHHGRMLVSFGQIPACTPREKDFVYGSLEPIPVQTLRSFKVPDSYHYRRRVHLYDLAARAQSEPRSVDTSDLGASEEDWYSDEAEATLLGYAEEAVMGHKISESKAADGLYVDLGTQTHSFRTAPFKAKTTLAEVTVDRPLKLRLELQAESVNSRHNRASCAFTFICGHAFLRREFATHFRNVHCDIQAGLNGWFEQRCPLAYLGCTYSQRRFHPSTQKAIVSYNLQLKTFNLCPTLVASAKSSDSATCQKKRGSPGGEDPLSCLPYEVLCHMASFLDSLSLSQLALVSKLMRQVCSSQLQERGMVTLRWERESCSRRGSKWKATPVWEFSYLFSPVDSWHMSDIPPISAHLKVCPYYETSLHSKRVPLPSMNEKQESSEERISLVKHFTGNRGKQ</sequence>
<dbReference type="PANTHER" id="PTHR15933">
    <property type="entry name" value="PROTEIN CBG16327"/>
    <property type="match status" value="1"/>
</dbReference>
<feature type="zinc finger region" description="TRAF-type" evidence="5">
    <location>
        <begin position="58"/>
        <end position="100"/>
    </location>
</feature>
<evidence type="ECO:0000256" key="2">
    <source>
        <dbReference type="ARBA" id="ARBA00022771"/>
    </source>
</evidence>
<dbReference type="AlphaFoldDB" id="A0AAV1FS76"/>
<feature type="compositionally biased region" description="Low complexity" evidence="6">
    <location>
        <begin position="253"/>
        <end position="262"/>
    </location>
</feature>
<evidence type="ECO:0000256" key="5">
    <source>
        <dbReference type="PROSITE-ProRule" id="PRU00207"/>
    </source>
</evidence>
<evidence type="ECO:0000259" key="8">
    <source>
        <dbReference type="PROSITE" id="PS50181"/>
    </source>
</evidence>
<evidence type="ECO:0000313" key="9">
    <source>
        <dbReference type="EMBL" id="CAJ1063754.1"/>
    </source>
</evidence>
<dbReference type="PROSITE" id="PS50145">
    <property type="entry name" value="ZF_TRAF"/>
    <property type="match status" value="1"/>
</dbReference>
<evidence type="ECO:0000256" key="6">
    <source>
        <dbReference type="SAM" id="MobiDB-lite"/>
    </source>
</evidence>
<dbReference type="PROSITE" id="PS50181">
    <property type="entry name" value="FBOX"/>
    <property type="match status" value="1"/>
</dbReference>
<feature type="region of interest" description="Disordered" evidence="6">
    <location>
        <begin position="237"/>
        <end position="292"/>
    </location>
</feature>
<reference evidence="9" key="1">
    <citation type="submission" date="2023-08" db="EMBL/GenBank/DDBJ databases">
        <authorList>
            <person name="Alioto T."/>
            <person name="Alioto T."/>
            <person name="Gomez Garrido J."/>
        </authorList>
    </citation>
    <scope>NUCLEOTIDE SEQUENCE</scope>
</reference>
<evidence type="ECO:0000259" key="7">
    <source>
        <dbReference type="PROSITE" id="PS50145"/>
    </source>
</evidence>
<keyword evidence="4 5" id="KW-0862">Zinc</keyword>
<proteinExistence type="predicted"/>
<organism evidence="9 10">
    <name type="scientific">Xyrichtys novacula</name>
    <name type="common">Pearly razorfish</name>
    <name type="synonym">Hemipteronotus novacula</name>
    <dbReference type="NCBI Taxonomy" id="13765"/>
    <lineage>
        <taxon>Eukaryota</taxon>
        <taxon>Metazoa</taxon>
        <taxon>Chordata</taxon>
        <taxon>Craniata</taxon>
        <taxon>Vertebrata</taxon>
        <taxon>Euteleostomi</taxon>
        <taxon>Actinopterygii</taxon>
        <taxon>Neopterygii</taxon>
        <taxon>Teleostei</taxon>
        <taxon>Neoteleostei</taxon>
        <taxon>Acanthomorphata</taxon>
        <taxon>Eupercaria</taxon>
        <taxon>Labriformes</taxon>
        <taxon>Labridae</taxon>
        <taxon>Xyrichtys</taxon>
    </lineage>
</organism>
<keyword evidence="10" id="KW-1185">Reference proteome</keyword>
<dbReference type="SUPFAM" id="SSF49599">
    <property type="entry name" value="TRAF domain-like"/>
    <property type="match status" value="1"/>
</dbReference>
<dbReference type="Gene3D" id="3.30.40.150">
    <property type="entry name" value="TRAF-like zinc-finger, N-terminal subdomain"/>
    <property type="match status" value="1"/>
</dbReference>
<keyword evidence="2 5" id="KW-0863">Zinc-finger</keyword>